<feature type="region of interest" description="Disordered" evidence="2">
    <location>
        <begin position="370"/>
        <end position="439"/>
    </location>
</feature>
<evidence type="ECO:0000256" key="1">
    <source>
        <dbReference type="SAM" id="Coils"/>
    </source>
</evidence>
<dbReference type="AlphaFoldDB" id="A0A9Q1CCH5"/>
<dbReference type="GO" id="GO:0071539">
    <property type="term" value="P:protein localization to centrosome"/>
    <property type="evidence" value="ECO:0007669"/>
    <property type="project" value="TreeGrafter"/>
</dbReference>
<dbReference type="PANTHER" id="PTHR15732:SF4">
    <property type="entry name" value="PROTEIN MOONRAKER"/>
    <property type="match status" value="1"/>
</dbReference>
<comment type="caution">
    <text evidence="3">The sequence shown here is derived from an EMBL/GenBank/DDBJ whole genome shotgun (WGS) entry which is preliminary data.</text>
</comment>
<dbReference type="Proteomes" id="UP001152320">
    <property type="component" value="Chromosome 4"/>
</dbReference>
<organism evidence="3 4">
    <name type="scientific">Holothuria leucospilota</name>
    <name type="common">Black long sea cucumber</name>
    <name type="synonym">Mertensiothuria leucospilota</name>
    <dbReference type="NCBI Taxonomy" id="206669"/>
    <lineage>
        <taxon>Eukaryota</taxon>
        <taxon>Metazoa</taxon>
        <taxon>Echinodermata</taxon>
        <taxon>Eleutherozoa</taxon>
        <taxon>Echinozoa</taxon>
        <taxon>Holothuroidea</taxon>
        <taxon>Aspidochirotacea</taxon>
        <taxon>Aspidochirotida</taxon>
        <taxon>Holothuriidae</taxon>
        <taxon>Holothuria</taxon>
    </lineage>
</organism>
<evidence type="ECO:0000313" key="3">
    <source>
        <dbReference type="EMBL" id="KAJ8042806.1"/>
    </source>
</evidence>
<gene>
    <name evidence="3" type="ORF">HOLleu_09663</name>
</gene>
<feature type="region of interest" description="Disordered" evidence="2">
    <location>
        <begin position="474"/>
        <end position="499"/>
    </location>
</feature>
<dbReference type="InterPro" id="IPR031447">
    <property type="entry name" value="MNR"/>
</dbReference>
<feature type="compositionally biased region" description="Low complexity" evidence="2">
    <location>
        <begin position="371"/>
        <end position="380"/>
    </location>
</feature>
<feature type="region of interest" description="Disordered" evidence="2">
    <location>
        <begin position="844"/>
        <end position="875"/>
    </location>
</feature>
<sequence>MHKQKFPSLDGMVFNNQLQFNLDVPSNPNNMVSQYQHPGPIILEKFSQLEKKIQSHEKTKAKSPVKLSVVSEEKLAWALQLARRDLKNMIQEQRVNSEQTGKKNIDVITKKKKVKSSRKSAAVTKRPKPMARDTSQNVYKKSVKTQTPPTKMVHFSNKGPLNNMPPGSTQKLLSWQTPLHTREHAADDPQHGDNHPPLKERFSPDSHQAKEIKKLRKELKFYVERIEKLTEEAQLSALSLTKEEDEKDQIRKEVKKAEQTSRSSRLLYSLQQQVRELQDDLRKIGPAKIKHTKRSRILARLAAAHRGAVRILQAFLHQLPDQVTDQGTLPPLYQELGQLISKLSLCTSQLEVDEDAIPDGILTMFEKFQTPPQQQSPSLSDVRREQSPSKSSRRKLHFGKNLFSRQSPHQKQISSPLDKESSHHPAFLSSQPYTPGTGTAQRLRANLAKQKATPGSPERNAAIRAGLEALMRIDDTGSSKKQNNTKPKMQLKKPSMSSRRGVLIPTRQKFNRGQTKETKVASSNAHYLQNTEAFKLKMQEPRKDVVGKTTMESKPPWAPPGSPRSFHSSPKSPRVRMQELKGEEADDGKIPPRTKRVLFDDESEALYRKKDPNGLFGDEEAARKAYEEVAARWKKEEERPDEDRHPDPALRDAEDMISHAERLILERLEPLLRKADEIALREERKQQSSAKSVQGKLSHRLAQKAIDKGDLISDLILEDILDDTAHELESIERQNDIRRMATGMENATNFETMLQTLERMEAEEDNIRRRWKQVTYHDPISKGRGTDGHDVESKGVADWMMGTPLEGEQLERMADPPKLHTGIHYTTIPVQSGRTISIARPHDLDSQSSLADSHSEHTELSEPVQTRQELKSSISKLKSTSKFDFKVPAGMEKNITENRRQFESYLKRKSHLISGEFDPWKLVTEVSDDIVDDILQDVAEELADFSGGFMDALYQAEFNEVADSK</sequence>
<feature type="compositionally biased region" description="Polar residues" evidence="2">
    <location>
        <begin position="403"/>
        <end position="415"/>
    </location>
</feature>
<feature type="compositionally biased region" description="Polar residues" evidence="2">
    <location>
        <begin position="133"/>
        <end position="149"/>
    </location>
</feature>
<dbReference type="GO" id="GO:0034451">
    <property type="term" value="C:centriolar satellite"/>
    <property type="evidence" value="ECO:0007669"/>
    <property type="project" value="TreeGrafter"/>
</dbReference>
<keyword evidence="4" id="KW-1185">Reference proteome</keyword>
<dbReference type="EMBL" id="JAIZAY010000004">
    <property type="protein sequence ID" value="KAJ8042806.1"/>
    <property type="molecule type" value="Genomic_DNA"/>
</dbReference>
<evidence type="ECO:0000256" key="2">
    <source>
        <dbReference type="SAM" id="MobiDB-lite"/>
    </source>
</evidence>
<dbReference type="PANTHER" id="PTHR15732">
    <property type="entry name" value="PROTEIN MOONRAKER"/>
    <property type="match status" value="1"/>
</dbReference>
<dbReference type="OrthoDB" id="10072648at2759"/>
<feature type="coiled-coil region" evidence="1">
    <location>
        <begin position="212"/>
        <end position="260"/>
    </location>
</feature>
<feature type="compositionally biased region" description="Basic and acidic residues" evidence="2">
    <location>
        <begin position="576"/>
        <end position="590"/>
    </location>
</feature>
<protein>
    <submittedName>
        <fullName evidence="3">Protein moonraker</fullName>
    </submittedName>
</protein>
<feature type="region of interest" description="Disordered" evidence="2">
    <location>
        <begin position="184"/>
        <end position="208"/>
    </location>
</feature>
<dbReference type="Pfam" id="PF15718">
    <property type="entry name" value="MNR"/>
    <property type="match status" value="2"/>
</dbReference>
<feature type="compositionally biased region" description="Polar residues" evidence="2">
    <location>
        <begin position="428"/>
        <end position="439"/>
    </location>
</feature>
<evidence type="ECO:0000313" key="4">
    <source>
        <dbReference type="Proteomes" id="UP001152320"/>
    </source>
</evidence>
<reference evidence="3" key="1">
    <citation type="submission" date="2021-10" db="EMBL/GenBank/DDBJ databases">
        <title>Tropical sea cucumber genome reveals ecological adaptation and Cuvierian tubules defense mechanism.</title>
        <authorList>
            <person name="Chen T."/>
        </authorList>
    </citation>
    <scope>NUCLEOTIDE SEQUENCE</scope>
    <source>
        <strain evidence="3">Nanhai2018</strain>
        <tissue evidence="3">Muscle</tissue>
    </source>
</reference>
<proteinExistence type="predicted"/>
<feature type="region of interest" description="Disordered" evidence="2">
    <location>
        <begin position="110"/>
        <end position="163"/>
    </location>
</feature>
<name>A0A9Q1CCH5_HOLLE</name>
<feature type="region of interest" description="Disordered" evidence="2">
    <location>
        <begin position="546"/>
        <end position="597"/>
    </location>
</feature>
<accession>A0A9Q1CCH5</accession>
<dbReference type="GO" id="GO:0007099">
    <property type="term" value="P:centriole replication"/>
    <property type="evidence" value="ECO:0007669"/>
    <property type="project" value="InterPro"/>
</dbReference>
<keyword evidence="1" id="KW-0175">Coiled coil</keyword>